<gene>
    <name evidence="2" type="ORF">CIPAW_08G144500</name>
</gene>
<sequence>MLKSPVSAVILSVAGAVRKGSRWMRDWGLGFSSIFALHSSQSKTILNKREEFTGTTRRPAPSSPSLHQPHYGTHPQLVAVPLIVQHPQLLPLFHCPSAQ</sequence>
<reference evidence="2" key="1">
    <citation type="submission" date="2020-12" db="EMBL/GenBank/DDBJ databases">
        <title>WGS assembly of Carya illinoinensis cv. Pawnee.</title>
        <authorList>
            <person name="Platts A."/>
            <person name="Shu S."/>
            <person name="Wright S."/>
            <person name="Barry K."/>
            <person name="Edger P."/>
            <person name="Pires J.C."/>
            <person name="Schmutz J."/>
        </authorList>
    </citation>
    <scope>NUCLEOTIDE SEQUENCE</scope>
    <source>
        <tissue evidence="2">Leaf</tissue>
    </source>
</reference>
<evidence type="ECO:0000313" key="3">
    <source>
        <dbReference type="Proteomes" id="UP000811609"/>
    </source>
</evidence>
<dbReference type="Proteomes" id="UP000811609">
    <property type="component" value="Chromosome 8"/>
</dbReference>
<evidence type="ECO:0000313" key="2">
    <source>
        <dbReference type="EMBL" id="KAG6645752.1"/>
    </source>
</evidence>
<dbReference type="AlphaFoldDB" id="A0A8T1PY91"/>
<organism evidence="2 3">
    <name type="scientific">Carya illinoinensis</name>
    <name type="common">Pecan</name>
    <dbReference type="NCBI Taxonomy" id="32201"/>
    <lineage>
        <taxon>Eukaryota</taxon>
        <taxon>Viridiplantae</taxon>
        <taxon>Streptophyta</taxon>
        <taxon>Embryophyta</taxon>
        <taxon>Tracheophyta</taxon>
        <taxon>Spermatophyta</taxon>
        <taxon>Magnoliopsida</taxon>
        <taxon>eudicotyledons</taxon>
        <taxon>Gunneridae</taxon>
        <taxon>Pentapetalae</taxon>
        <taxon>rosids</taxon>
        <taxon>fabids</taxon>
        <taxon>Fagales</taxon>
        <taxon>Juglandaceae</taxon>
        <taxon>Carya</taxon>
    </lineage>
</organism>
<keyword evidence="3" id="KW-1185">Reference proteome</keyword>
<dbReference type="EMBL" id="CM031816">
    <property type="protein sequence ID" value="KAG6645752.1"/>
    <property type="molecule type" value="Genomic_DNA"/>
</dbReference>
<evidence type="ECO:0000256" key="1">
    <source>
        <dbReference type="SAM" id="MobiDB-lite"/>
    </source>
</evidence>
<protein>
    <submittedName>
        <fullName evidence="2">Uncharacterized protein</fullName>
    </submittedName>
</protein>
<feature type="region of interest" description="Disordered" evidence="1">
    <location>
        <begin position="49"/>
        <end position="72"/>
    </location>
</feature>
<name>A0A8T1PY91_CARIL</name>
<accession>A0A8T1PY91</accession>
<comment type="caution">
    <text evidence="2">The sequence shown here is derived from an EMBL/GenBank/DDBJ whole genome shotgun (WGS) entry which is preliminary data.</text>
</comment>
<proteinExistence type="predicted"/>